<dbReference type="Proteomes" id="UP000824220">
    <property type="component" value="Unassembled WGS sequence"/>
</dbReference>
<gene>
    <name evidence="1" type="ORF">H9800_02870</name>
</gene>
<dbReference type="EMBL" id="DXAM01000043">
    <property type="protein sequence ID" value="HJA03786.1"/>
    <property type="molecule type" value="Genomic_DNA"/>
</dbReference>
<name>A0A9D2H5I5_9MICO</name>
<protein>
    <recommendedName>
        <fullName evidence="3">Alpha-galactosidase</fullName>
    </recommendedName>
</protein>
<sequence length="65" mass="6905">PSATYRVRVRTELGPARRIGIADPEWVTRAEDGGITLPGAVLATVGVPLPALAPQQAVLFDLERV</sequence>
<reference evidence="1" key="2">
    <citation type="submission" date="2021-04" db="EMBL/GenBank/DDBJ databases">
        <authorList>
            <person name="Gilroy R."/>
        </authorList>
    </citation>
    <scope>NUCLEOTIDE SEQUENCE</scope>
    <source>
        <strain evidence="1">ChiHjej8B7-3636</strain>
    </source>
</reference>
<accession>A0A9D2H5I5</accession>
<organism evidence="1 2">
    <name type="scientific">Candidatus Microbacterium stercoravium</name>
    <dbReference type="NCBI Taxonomy" id="2838697"/>
    <lineage>
        <taxon>Bacteria</taxon>
        <taxon>Bacillati</taxon>
        <taxon>Actinomycetota</taxon>
        <taxon>Actinomycetes</taxon>
        <taxon>Micrococcales</taxon>
        <taxon>Microbacteriaceae</taxon>
        <taxon>Microbacterium</taxon>
    </lineage>
</organism>
<dbReference type="AlphaFoldDB" id="A0A9D2H5I5"/>
<proteinExistence type="predicted"/>
<evidence type="ECO:0000313" key="1">
    <source>
        <dbReference type="EMBL" id="HJA03786.1"/>
    </source>
</evidence>
<feature type="non-terminal residue" evidence="1">
    <location>
        <position position="1"/>
    </location>
</feature>
<evidence type="ECO:0008006" key="3">
    <source>
        <dbReference type="Google" id="ProtNLM"/>
    </source>
</evidence>
<reference evidence="1" key="1">
    <citation type="journal article" date="2021" name="PeerJ">
        <title>Extensive microbial diversity within the chicken gut microbiome revealed by metagenomics and culture.</title>
        <authorList>
            <person name="Gilroy R."/>
            <person name="Ravi A."/>
            <person name="Getino M."/>
            <person name="Pursley I."/>
            <person name="Horton D.L."/>
            <person name="Alikhan N.F."/>
            <person name="Baker D."/>
            <person name="Gharbi K."/>
            <person name="Hall N."/>
            <person name="Watson M."/>
            <person name="Adriaenssens E.M."/>
            <person name="Foster-Nyarko E."/>
            <person name="Jarju S."/>
            <person name="Secka A."/>
            <person name="Antonio M."/>
            <person name="Oren A."/>
            <person name="Chaudhuri R.R."/>
            <person name="La Ragione R."/>
            <person name="Hildebrand F."/>
            <person name="Pallen M.J."/>
        </authorList>
    </citation>
    <scope>NUCLEOTIDE SEQUENCE</scope>
    <source>
        <strain evidence="1">ChiHjej8B7-3636</strain>
    </source>
</reference>
<comment type="caution">
    <text evidence="1">The sequence shown here is derived from an EMBL/GenBank/DDBJ whole genome shotgun (WGS) entry which is preliminary data.</text>
</comment>
<evidence type="ECO:0000313" key="2">
    <source>
        <dbReference type="Proteomes" id="UP000824220"/>
    </source>
</evidence>